<gene>
    <name evidence="1" type="ORF">ME7_01437</name>
</gene>
<comment type="caution">
    <text evidence="1">The sequence shown here is derived from an EMBL/GenBank/DDBJ whole genome shotgun (WGS) entry which is preliminary data.</text>
</comment>
<dbReference type="RefSeq" id="WP_006590352.1">
    <property type="nucleotide sequence ID" value="NZ_JH725078.1"/>
</dbReference>
<dbReference type="Proteomes" id="UP000008748">
    <property type="component" value="Unassembled WGS sequence"/>
</dbReference>
<protein>
    <submittedName>
        <fullName evidence="1">Uncharacterized protein</fullName>
    </submittedName>
</protein>
<evidence type="ECO:0000313" key="2">
    <source>
        <dbReference type="Proteomes" id="UP000008748"/>
    </source>
</evidence>
<dbReference type="AlphaFoldDB" id="J1ITH6"/>
<reference evidence="1 2" key="1">
    <citation type="submission" date="2012-03" db="EMBL/GenBank/DDBJ databases">
        <title>The Genome Sequence of Bartonella birtlesii LL-WM9.</title>
        <authorList>
            <consortium name="The Broad Institute Genome Sequencing Platform"/>
            <consortium name="The Broad Institute Genome Sequencing Center for Infectious Disease"/>
            <person name="Feldgarden M."/>
            <person name="Kirby J."/>
            <person name="Kosoy M."/>
            <person name="Birtles R."/>
            <person name="Probert W.S."/>
            <person name="Chiaraviglio L."/>
            <person name="Young S.K."/>
            <person name="Zeng Q."/>
            <person name="Gargeya S."/>
            <person name="Fitzgerald M."/>
            <person name="Haas B."/>
            <person name="Abouelleil A."/>
            <person name="Alvarado L."/>
            <person name="Arachchi H.M."/>
            <person name="Berlin A."/>
            <person name="Chapman S.B."/>
            <person name="Gearin G."/>
            <person name="Goldberg J."/>
            <person name="Griggs A."/>
            <person name="Gujja S."/>
            <person name="Hansen M."/>
            <person name="Heiman D."/>
            <person name="Howarth C."/>
            <person name="Larimer J."/>
            <person name="Lui A."/>
            <person name="MacDonald P.J.P."/>
            <person name="McCowen C."/>
            <person name="Montmayeur A."/>
            <person name="Murphy C."/>
            <person name="Neiman D."/>
            <person name="Pearson M."/>
            <person name="Priest M."/>
            <person name="Roberts A."/>
            <person name="Saif S."/>
            <person name="Shea T."/>
            <person name="Sisk P."/>
            <person name="Stolte C."/>
            <person name="Sykes S."/>
            <person name="Wortman J."/>
            <person name="Nusbaum C."/>
            <person name="Birren B."/>
        </authorList>
    </citation>
    <scope>NUCLEOTIDE SEQUENCE [LARGE SCALE GENOMIC DNA]</scope>
    <source>
        <strain evidence="1 2">LL-WM9</strain>
    </source>
</reference>
<dbReference type="EMBL" id="AIMC01000040">
    <property type="protein sequence ID" value="EJF74405.1"/>
    <property type="molecule type" value="Genomic_DNA"/>
</dbReference>
<accession>J1ITH6</accession>
<name>J1ITH6_9HYPH</name>
<dbReference type="PATRIC" id="fig|1094552.3.peg.1600"/>
<dbReference type="HOGENOM" id="CLU_2950920_0_0_5"/>
<proteinExistence type="predicted"/>
<organism evidence="1 2">
    <name type="scientific">Bartonella birtlesii LL-WM9</name>
    <dbReference type="NCBI Taxonomy" id="1094552"/>
    <lineage>
        <taxon>Bacteria</taxon>
        <taxon>Pseudomonadati</taxon>
        <taxon>Pseudomonadota</taxon>
        <taxon>Alphaproteobacteria</taxon>
        <taxon>Hyphomicrobiales</taxon>
        <taxon>Bartonellaceae</taxon>
        <taxon>Bartonella</taxon>
    </lineage>
</organism>
<keyword evidence="2" id="KW-1185">Reference proteome</keyword>
<evidence type="ECO:0000313" key="1">
    <source>
        <dbReference type="EMBL" id="EJF74405.1"/>
    </source>
</evidence>
<sequence length="59" mass="6695">MVEQVKALSGYDPSTHNCYGNASYECQDAYGTHHNDNTKIYAPHAILDYLGLGYLWRTK</sequence>